<dbReference type="InterPro" id="IPR036641">
    <property type="entry name" value="HPT_dom_sf"/>
</dbReference>
<feature type="modified residue" description="4-aspartylphosphate" evidence="15">
    <location>
        <position position="1464"/>
    </location>
</feature>
<dbReference type="SMART" id="SM00387">
    <property type="entry name" value="HATPase_c"/>
    <property type="match status" value="1"/>
</dbReference>
<evidence type="ECO:0000256" key="16">
    <source>
        <dbReference type="SAM" id="Phobius"/>
    </source>
</evidence>
<dbReference type="InterPro" id="IPR000014">
    <property type="entry name" value="PAS"/>
</dbReference>
<dbReference type="InterPro" id="IPR036890">
    <property type="entry name" value="HATPase_C_sf"/>
</dbReference>
<dbReference type="Pfam" id="PF08447">
    <property type="entry name" value="PAS_3"/>
    <property type="match status" value="2"/>
</dbReference>
<dbReference type="PROSITE" id="PS50885">
    <property type="entry name" value="HAMP"/>
    <property type="match status" value="1"/>
</dbReference>
<dbReference type="InterPro" id="IPR005467">
    <property type="entry name" value="His_kinase_dom"/>
</dbReference>
<dbReference type="SMART" id="SM00091">
    <property type="entry name" value="PAS"/>
    <property type="match status" value="5"/>
</dbReference>
<dbReference type="PRINTS" id="PR00344">
    <property type="entry name" value="BCTRLSENSOR"/>
</dbReference>
<evidence type="ECO:0000256" key="12">
    <source>
        <dbReference type="ARBA" id="ARBA00023012"/>
    </source>
</evidence>
<dbReference type="Proteomes" id="UP001201549">
    <property type="component" value="Unassembled WGS sequence"/>
</dbReference>
<evidence type="ECO:0000259" key="19">
    <source>
        <dbReference type="PROSITE" id="PS50112"/>
    </source>
</evidence>
<dbReference type="SUPFAM" id="SSF52172">
    <property type="entry name" value="CheY-like"/>
    <property type="match status" value="2"/>
</dbReference>
<evidence type="ECO:0000256" key="9">
    <source>
        <dbReference type="ARBA" id="ARBA00022777"/>
    </source>
</evidence>
<dbReference type="CDD" id="cd12913">
    <property type="entry name" value="PDC1_MCP_like"/>
    <property type="match status" value="1"/>
</dbReference>
<feature type="domain" description="PAC" evidence="20">
    <location>
        <begin position="846"/>
        <end position="896"/>
    </location>
</feature>
<dbReference type="SUPFAM" id="SSF55874">
    <property type="entry name" value="ATPase domain of HSP90 chaperone/DNA topoisomerase II/histidine kinase"/>
    <property type="match status" value="1"/>
</dbReference>
<dbReference type="Pfam" id="PF13426">
    <property type="entry name" value="PAS_9"/>
    <property type="match status" value="1"/>
</dbReference>
<feature type="domain" description="PAS" evidence="19">
    <location>
        <begin position="638"/>
        <end position="713"/>
    </location>
</feature>
<evidence type="ECO:0000256" key="13">
    <source>
        <dbReference type="ARBA" id="ARBA00023136"/>
    </source>
</evidence>
<dbReference type="InterPro" id="IPR008207">
    <property type="entry name" value="Sig_transdc_His_kin_Hpt_dom"/>
</dbReference>
<dbReference type="PANTHER" id="PTHR45339:SF1">
    <property type="entry name" value="HYBRID SIGNAL TRANSDUCTION HISTIDINE KINASE J"/>
    <property type="match status" value="1"/>
</dbReference>
<dbReference type="Gene3D" id="1.20.120.160">
    <property type="entry name" value="HPT domain"/>
    <property type="match status" value="1"/>
</dbReference>
<dbReference type="SMART" id="SM00086">
    <property type="entry name" value="PAC"/>
    <property type="match status" value="5"/>
</dbReference>
<comment type="caution">
    <text evidence="23">The sequence shown here is derived from an EMBL/GenBank/DDBJ whole genome shotgun (WGS) entry which is preliminary data.</text>
</comment>
<dbReference type="SUPFAM" id="SSF47384">
    <property type="entry name" value="Homodimeric domain of signal transducing histidine kinase"/>
    <property type="match status" value="1"/>
</dbReference>
<feature type="transmembrane region" description="Helical" evidence="16">
    <location>
        <begin position="305"/>
        <end position="325"/>
    </location>
</feature>
<organism evidence="23 24">
    <name type="scientific">Shewanella electrica</name>
    <dbReference type="NCBI Taxonomy" id="515560"/>
    <lineage>
        <taxon>Bacteria</taxon>
        <taxon>Pseudomonadati</taxon>
        <taxon>Pseudomonadota</taxon>
        <taxon>Gammaproteobacteria</taxon>
        <taxon>Alteromonadales</taxon>
        <taxon>Shewanellaceae</taxon>
        <taxon>Shewanella</taxon>
    </lineage>
</organism>
<evidence type="ECO:0000256" key="4">
    <source>
        <dbReference type="ARBA" id="ARBA00022475"/>
    </source>
</evidence>
<evidence type="ECO:0000256" key="1">
    <source>
        <dbReference type="ARBA" id="ARBA00000085"/>
    </source>
</evidence>
<dbReference type="Gene3D" id="3.30.450.20">
    <property type="entry name" value="PAS domain"/>
    <property type="match status" value="7"/>
</dbReference>
<keyword evidence="11 16" id="KW-1133">Transmembrane helix</keyword>
<dbReference type="Pfam" id="PF00989">
    <property type="entry name" value="PAS"/>
    <property type="match status" value="2"/>
</dbReference>
<keyword evidence="24" id="KW-1185">Reference proteome</keyword>
<dbReference type="InterPro" id="IPR003660">
    <property type="entry name" value="HAMP_dom"/>
</dbReference>
<evidence type="ECO:0000256" key="2">
    <source>
        <dbReference type="ARBA" id="ARBA00004651"/>
    </source>
</evidence>
<dbReference type="InterPro" id="IPR001789">
    <property type="entry name" value="Sig_transdc_resp-reg_receiver"/>
</dbReference>
<dbReference type="SUPFAM" id="SSF158472">
    <property type="entry name" value="HAMP domain-like"/>
    <property type="match status" value="1"/>
</dbReference>
<gene>
    <name evidence="23" type="ORF">L9G74_00020</name>
</gene>
<dbReference type="InterPro" id="IPR003594">
    <property type="entry name" value="HATPase_dom"/>
</dbReference>
<dbReference type="PANTHER" id="PTHR45339">
    <property type="entry name" value="HYBRID SIGNAL TRANSDUCTION HISTIDINE KINASE J"/>
    <property type="match status" value="1"/>
</dbReference>
<comment type="subcellular location">
    <subcellularLocation>
        <location evidence="2">Cell membrane</location>
        <topology evidence="2">Multi-pass membrane protein</topology>
    </subcellularLocation>
</comment>
<dbReference type="Pfam" id="PF01627">
    <property type="entry name" value="Hpt"/>
    <property type="match status" value="1"/>
</dbReference>
<feature type="domain" description="Histidine kinase" evidence="17">
    <location>
        <begin position="1038"/>
        <end position="1259"/>
    </location>
</feature>
<feature type="domain" description="Response regulatory" evidence="18">
    <location>
        <begin position="1275"/>
        <end position="1389"/>
    </location>
</feature>
<dbReference type="SUPFAM" id="SSF55785">
    <property type="entry name" value="PYP-like sensor domain (PAS domain)"/>
    <property type="match status" value="5"/>
</dbReference>
<dbReference type="RefSeq" id="WP_238894049.1">
    <property type="nucleotide sequence ID" value="NZ_JAKOGG010000001.1"/>
</dbReference>
<dbReference type="InterPro" id="IPR000700">
    <property type="entry name" value="PAS-assoc_C"/>
</dbReference>
<dbReference type="InterPro" id="IPR013767">
    <property type="entry name" value="PAS_fold"/>
</dbReference>
<keyword evidence="6" id="KW-0808">Transferase</keyword>
<dbReference type="CDD" id="cd17546">
    <property type="entry name" value="REC_hyHK_CKI1_RcsC-like"/>
    <property type="match status" value="2"/>
</dbReference>
<feature type="domain" description="PAS" evidence="19">
    <location>
        <begin position="769"/>
        <end position="838"/>
    </location>
</feature>
<feature type="modified residue" description="Phosphohistidine" evidence="14">
    <location>
        <position position="1613"/>
    </location>
</feature>
<feature type="domain" description="HAMP" evidence="21">
    <location>
        <begin position="328"/>
        <end position="381"/>
    </location>
</feature>
<dbReference type="Pfam" id="PF00072">
    <property type="entry name" value="Response_reg"/>
    <property type="match status" value="2"/>
</dbReference>
<reference evidence="23 24" key="1">
    <citation type="submission" date="2022-02" db="EMBL/GenBank/DDBJ databases">
        <authorList>
            <person name="Zhuang L."/>
        </authorList>
    </citation>
    <scope>NUCLEOTIDE SEQUENCE [LARGE SCALE GENOMIC DNA]</scope>
    <source>
        <strain evidence="23 24">C32</strain>
    </source>
</reference>
<feature type="domain" description="PAS" evidence="19">
    <location>
        <begin position="515"/>
        <end position="559"/>
    </location>
</feature>
<evidence type="ECO:0000259" key="22">
    <source>
        <dbReference type="PROSITE" id="PS50894"/>
    </source>
</evidence>
<keyword evidence="4" id="KW-1003">Cell membrane</keyword>
<dbReference type="SMART" id="SM00388">
    <property type="entry name" value="HisKA"/>
    <property type="match status" value="1"/>
</dbReference>
<dbReference type="InterPro" id="IPR004358">
    <property type="entry name" value="Sig_transdc_His_kin-like_C"/>
</dbReference>
<dbReference type="PROSITE" id="PS50110">
    <property type="entry name" value="RESPONSE_REGULATORY"/>
    <property type="match status" value="2"/>
</dbReference>
<dbReference type="InterPro" id="IPR036097">
    <property type="entry name" value="HisK_dim/P_sf"/>
</dbReference>
<evidence type="ECO:0000259" key="17">
    <source>
        <dbReference type="PROSITE" id="PS50109"/>
    </source>
</evidence>
<dbReference type="SUPFAM" id="SSF47226">
    <property type="entry name" value="Histidine-containing phosphotransfer domain, HPT domain"/>
    <property type="match status" value="1"/>
</dbReference>
<dbReference type="CDD" id="cd00082">
    <property type="entry name" value="HisKA"/>
    <property type="match status" value="1"/>
</dbReference>
<accession>A0ABT2FEY6</accession>
<dbReference type="Gene3D" id="3.30.565.10">
    <property type="entry name" value="Histidine kinase-like ATPase, C-terminal domain"/>
    <property type="match status" value="1"/>
</dbReference>
<evidence type="ECO:0000256" key="6">
    <source>
        <dbReference type="ARBA" id="ARBA00022679"/>
    </source>
</evidence>
<sequence>MRDIASFQSFRRRILSQLAMPLIVVMTVIYCIAGWFNYQSKQQHFFSQLHEQAKDGAERLQAQMQQAQSNTQMLAYSLSFQDWPQQPLPSYLFSILTDRVAGNNALFGSAIAFKTGVFQQGARFAPYAYRHDNSIATLDIAQEGYDYSSGDWEWWTEALKRPKGYWSAPYFDEGAGNALMVSFSQPFGPADNFYGVVTADIALSSLPAQLGVAASQLLVVDHRGLLISAPGYDSRQPMQLVQWLALKDGKAKTSEVMATDGQEIELTGANGVNYFASVVEVNPLHWRVVVLTPEQQLWQAFIWDFSLQTLGLLLFVGLLVLASYYTARRLTKPLEQLEQGINSFSHGGVERLLAPAGGVREIALLAHSFNEMAQTLQQREQALLDSRGNRFAQLIDGMGDKSFYCSMNNAGQLTHVSDGVEKVLGVAPELVKRKYQRLFSGNPINEQNWLLMERAFRGETVPPHQVEMQGADGALHRLDVFMQPFVDEQQEVISVEMLFSDITEQFSAATWANAVLEAAPEAMLIVEDTGALVFSNSRCQSLLGYSAEQLLGMSIEDLLPQQFRAAHVPLRQGFFNHGQSRGMGLGKTFPVLCADGREFQAQIGLSKLPADLKGRQQIAASIHDMTEQLAAEKQIRESESRFRSLATNVPVAIFRVYLRDDWPLEFISDNIADITGYPTAYFFDNRKTAYADIVLPEDLPKRVKVIEDGIAQHVSVEVEYRIRHRDGSIRWVSERAKASYDEDDNPLYFDGSLNDITEIKLTNERLYQSRKQLENITESIPCTVFQLLVDADDKRTMNFISNSSISTLGLHRDEIIGLNNVMSPRIHPEDRQQVVNFLSGKQGMQWSATFRYLHPSGQYRWLEAGARGTDTAEGILWNGYMMDVSDRKQMENELAQSEAHFRALFDCAGMGIVNLDASGVIIDCNDFFGNALGTDAQVLKHRLFIDLLQDEQAAAAELLAGVASGKQQGFSAEWALKVADGRPKWMAVNATVRGEGDNLSIVMTMADVSALKELSQALLVARDQADAASRAKSDFLANMSHEIRTPMNAIIGLSQLCLQTKLAPKQQDYLEKIERSSQSLLGILNDILDFSKIEAGKLDIETVPFQLDNLLEDLADMFSLRAADKQLELLFSVAASVPGALIGDPLRLYQVLVNLMGNALKFTEQGEVMLSITELSRNGQEIELKFAVKDTGIGLTQEQQQKLFQSFSQADSTTTRRYGGTGLGLAISKQLSQLMGGEIGVESLYGHGSTFYFTAKLHIADNTQLKVAQELEGMPVLVVDDNATARSILKSTLTSMGFTVDTARSGHEAIDKYQQQHYGLALIDWMMPEMDGIETAKQLKALEDNPLIIMISAHASHELLEQVSHSGINGYVAKPASASQLLDAIMAALGRSGVVHIRRTSPTADLPLQQLRGKRILLVEDNQMNQEVASEFIRIAGMQLSIANNGQEAIDMLQQQPFDLVLMDCQMPIMDGYQATQALRQLPQFTELPIVAMTANAMSGDRDRCIAAGMNDHLAKPIEVKLLYQTLLRYLGDNDSLSDEPLDETRPLHSHQLVSWPVSEEIDVDRGLQLVQGSKRLYQRILERFAAGQHDVVQQVRLALAEQRQQDAQRMLHTLKGLAGNLANTALAQQAQQLEQQIAAQQPLTDVQLAALEQRINTIVSAISCWQQGTVSNNNNLSAMLSDGGVVAQLQQLQRLLEDADPTAIAVLQQLMEQGDEVLQQQLKPLASMVGAYRFDEASLVIESLLEGLTA</sequence>
<dbReference type="NCBIfam" id="TIGR00229">
    <property type="entry name" value="sensory_box"/>
    <property type="match status" value="4"/>
</dbReference>
<dbReference type="Gene3D" id="1.10.287.130">
    <property type="match status" value="1"/>
</dbReference>
<keyword evidence="9" id="KW-0418">Kinase</keyword>
<dbReference type="SMART" id="SM00304">
    <property type="entry name" value="HAMP"/>
    <property type="match status" value="1"/>
</dbReference>
<evidence type="ECO:0000313" key="24">
    <source>
        <dbReference type="Proteomes" id="UP001201549"/>
    </source>
</evidence>
<dbReference type="InterPro" id="IPR003661">
    <property type="entry name" value="HisK_dim/P_dom"/>
</dbReference>
<evidence type="ECO:0000256" key="8">
    <source>
        <dbReference type="ARBA" id="ARBA00022741"/>
    </source>
</evidence>
<feature type="transmembrane region" description="Helical" evidence="16">
    <location>
        <begin position="18"/>
        <end position="38"/>
    </location>
</feature>
<keyword evidence="10" id="KW-0067">ATP-binding</keyword>
<feature type="modified residue" description="4-aspartylphosphate" evidence="15">
    <location>
        <position position="1324"/>
    </location>
</feature>
<feature type="domain" description="Response regulatory" evidence="18">
    <location>
        <begin position="1415"/>
        <end position="1531"/>
    </location>
</feature>
<evidence type="ECO:0000256" key="3">
    <source>
        <dbReference type="ARBA" id="ARBA00012438"/>
    </source>
</evidence>
<keyword evidence="5 15" id="KW-0597">Phosphoprotein</keyword>
<evidence type="ECO:0000256" key="15">
    <source>
        <dbReference type="PROSITE-ProRule" id="PRU00169"/>
    </source>
</evidence>
<dbReference type="Gene3D" id="6.10.340.10">
    <property type="match status" value="1"/>
</dbReference>
<evidence type="ECO:0000256" key="11">
    <source>
        <dbReference type="ARBA" id="ARBA00022989"/>
    </source>
</evidence>
<evidence type="ECO:0000259" key="20">
    <source>
        <dbReference type="PROSITE" id="PS50113"/>
    </source>
</evidence>
<keyword evidence="13 16" id="KW-0472">Membrane</keyword>
<dbReference type="PROSITE" id="PS50894">
    <property type="entry name" value="HPT"/>
    <property type="match status" value="1"/>
</dbReference>
<name>A0ABT2FEY6_9GAMM</name>
<dbReference type="Pfam" id="PF02518">
    <property type="entry name" value="HATPase_c"/>
    <property type="match status" value="1"/>
</dbReference>
<dbReference type="InterPro" id="IPR001610">
    <property type="entry name" value="PAC"/>
</dbReference>
<dbReference type="CDD" id="cd16922">
    <property type="entry name" value="HATPase_EvgS-ArcB-TorS-like"/>
    <property type="match status" value="1"/>
</dbReference>
<dbReference type="PROSITE" id="PS50113">
    <property type="entry name" value="PAC"/>
    <property type="match status" value="2"/>
</dbReference>
<protein>
    <recommendedName>
        <fullName evidence="3">histidine kinase</fullName>
        <ecNumber evidence="3">2.7.13.3</ecNumber>
    </recommendedName>
</protein>
<dbReference type="Gene3D" id="3.40.50.2300">
    <property type="match status" value="2"/>
</dbReference>
<dbReference type="InterPro" id="IPR035965">
    <property type="entry name" value="PAS-like_dom_sf"/>
</dbReference>
<dbReference type="Pfam" id="PF00512">
    <property type="entry name" value="HisKA"/>
    <property type="match status" value="1"/>
</dbReference>
<comment type="catalytic activity">
    <reaction evidence="1">
        <text>ATP + protein L-histidine = ADP + protein N-phospho-L-histidine.</text>
        <dbReference type="EC" id="2.7.13.3"/>
    </reaction>
</comment>
<evidence type="ECO:0000259" key="21">
    <source>
        <dbReference type="PROSITE" id="PS50885"/>
    </source>
</evidence>
<dbReference type="SMART" id="SM00448">
    <property type="entry name" value="REC"/>
    <property type="match status" value="2"/>
</dbReference>
<dbReference type="EMBL" id="JAKOGG010000001">
    <property type="protein sequence ID" value="MCS4554819.1"/>
    <property type="molecule type" value="Genomic_DNA"/>
</dbReference>
<proteinExistence type="predicted"/>
<evidence type="ECO:0000256" key="10">
    <source>
        <dbReference type="ARBA" id="ARBA00022840"/>
    </source>
</evidence>
<dbReference type="PROSITE" id="PS50109">
    <property type="entry name" value="HIS_KIN"/>
    <property type="match status" value="1"/>
</dbReference>
<dbReference type="CDD" id="cd00130">
    <property type="entry name" value="PAS"/>
    <property type="match status" value="4"/>
</dbReference>
<evidence type="ECO:0000259" key="18">
    <source>
        <dbReference type="PROSITE" id="PS50110"/>
    </source>
</evidence>
<dbReference type="EC" id="2.7.13.3" evidence="3"/>
<evidence type="ECO:0000256" key="14">
    <source>
        <dbReference type="PROSITE-ProRule" id="PRU00110"/>
    </source>
</evidence>
<keyword evidence="12" id="KW-0902">Two-component regulatory system</keyword>
<evidence type="ECO:0000256" key="5">
    <source>
        <dbReference type="ARBA" id="ARBA00022553"/>
    </source>
</evidence>
<dbReference type="Pfam" id="PF22673">
    <property type="entry name" value="MCP-like_PDC_1"/>
    <property type="match status" value="1"/>
</dbReference>
<reference evidence="24" key="2">
    <citation type="submission" date="2023-07" db="EMBL/GenBank/DDBJ databases">
        <title>Shewanella mangrovi sp. nov., an acetaldehyde- degrading bacterium isolated from mangrove sediment.</title>
        <authorList>
            <person name="Liu Y."/>
        </authorList>
    </citation>
    <scope>NUCLEOTIDE SEQUENCE [LARGE SCALE GENOMIC DNA]</scope>
    <source>
        <strain evidence="24">C32</strain>
    </source>
</reference>
<dbReference type="InterPro" id="IPR013655">
    <property type="entry name" value="PAS_fold_3"/>
</dbReference>
<dbReference type="InterPro" id="IPR011006">
    <property type="entry name" value="CheY-like_superfamily"/>
</dbReference>
<keyword evidence="7 16" id="KW-0812">Transmembrane</keyword>
<keyword evidence="8" id="KW-0547">Nucleotide-binding</keyword>
<dbReference type="PROSITE" id="PS50112">
    <property type="entry name" value="PAS"/>
    <property type="match status" value="3"/>
</dbReference>
<dbReference type="Pfam" id="PF00672">
    <property type="entry name" value="HAMP"/>
    <property type="match status" value="1"/>
</dbReference>
<evidence type="ECO:0000256" key="7">
    <source>
        <dbReference type="ARBA" id="ARBA00022692"/>
    </source>
</evidence>
<evidence type="ECO:0000313" key="23">
    <source>
        <dbReference type="EMBL" id="MCS4554819.1"/>
    </source>
</evidence>
<feature type="domain" description="PAC" evidence="20">
    <location>
        <begin position="716"/>
        <end position="768"/>
    </location>
</feature>
<dbReference type="CDD" id="cd06225">
    <property type="entry name" value="HAMP"/>
    <property type="match status" value="1"/>
</dbReference>
<feature type="domain" description="HPt" evidence="22">
    <location>
        <begin position="1574"/>
        <end position="1666"/>
    </location>
</feature>